<dbReference type="GO" id="GO:0051539">
    <property type="term" value="F:4 iron, 4 sulfur cluster binding"/>
    <property type="evidence" value="ECO:0007669"/>
    <property type="project" value="UniProtKB-KW"/>
</dbReference>
<comment type="similarity">
    <text evidence="4">Belongs to the radical SAM superfamily. KamA family.</text>
</comment>
<dbReference type="EMBL" id="FMYK01000001">
    <property type="protein sequence ID" value="SDB84617.1"/>
    <property type="molecule type" value="Genomic_DNA"/>
</dbReference>
<dbReference type="Gene3D" id="3.20.20.70">
    <property type="entry name" value="Aldolase class I"/>
    <property type="match status" value="1"/>
</dbReference>
<feature type="binding site" evidence="14">
    <location>
        <position position="129"/>
    </location>
    <ligand>
        <name>[4Fe-4S] cluster</name>
        <dbReference type="ChEBI" id="CHEBI:49883"/>
        <note>4Fe-4S-S-AdoMet</note>
    </ligand>
</feature>
<keyword evidence="8 14" id="KW-0479">Metal-binding</keyword>
<keyword evidence="9 15" id="KW-0663">Pyridoxal phosphate</keyword>
<evidence type="ECO:0000256" key="9">
    <source>
        <dbReference type="ARBA" id="ARBA00022898"/>
    </source>
</evidence>
<dbReference type="PIRSF" id="PIRSF004911">
    <property type="entry name" value="DUF160"/>
    <property type="match status" value="1"/>
</dbReference>
<evidence type="ECO:0000256" key="5">
    <source>
        <dbReference type="ARBA" id="ARBA00022363"/>
    </source>
</evidence>
<evidence type="ECO:0000313" key="18">
    <source>
        <dbReference type="Proteomes" id="UP000242317"/>
    </source>
</evidence>
<evidence type="ECO:0000313" key="17">
    <source>
        <dbReference type="EMBL" id="SDB84617.1"/>
    </source>
</evidence>
<feature type="domain" description="Radical SAM core" evidence="16">
    <location>
        <begin position="111"/>
        <end position="323"/>
    </location>
</feature>
<evidence type="ECO:0000259" key="16">
    <source>
        <dbReference type="PROSITE" id="PS51918"/>
    </source>
</evidence>
<dbReference type="NCBIfam" id="TIGR03821">
    <property type="entry name" value="EFP_modif_epmB"/>
    <property type="match status" value="1"/>
</dbReference>
<evidence type="ECO:0000256" key="11">
    <source>
        <dbReference type="ARBA" id="ARBA00023014"/>
    </source>
</evidence>
<keyword evidence="11 14" id="KW-0411">Iron-sulfur</keyword>
<comment type="cofactor">
    <cofactor evidence="3">
        <name>[4Fe-4S] cluster</name>
        <dbReference type="ChEBI" id="CHEBI:49883"/>
    </cofactor>
</comment>
<dbReference type="RefSeq" id="WP_092615003.1">
    <property type="nucleotide sequence ID" value="NZ_FMYK01000001.1"/>
</dbReference>
<dbReference type="PROSITE" id="PS51918">
    <property type="entry name" value="RADICAL_SAM"/>
    <property type="match status" value="1"/>
</dbReference>
<name>A0A1G6GRH3_9GAMM</name>
<evidence type="ECO:0000256" key="14">
    <source>
        <dbReference type="PIRSR" id="PIRSR004911-1"/>
    </source>
</evidence>
<dbReference type="AlphaFoldDB" id="A0A1G6GRH3"/>
<dbReference type="SUPFAM" id="SSF102114">
    <property type="entry name" value="Radical SAM enzymes"/>
    <property type="match status" value="1"/>
</dbReference>
<dbReference type="PANTHER" id="PTHR30538">
    <property type="entry name" value="LYSINE 2,3-AMINOMUTASE-RELATED"/>
    <property type="match status" value="1"/>
</dbReference>
<evidence type="ECO:0000256" key="1">
    <source>
        <dbReference type="ARBA" id="ARBA00001352"/>
    </source>
</evidence>
<dbReference type="NCBIfam" id="TIGR00238">
    <property type="entry name" value="KamA family radical SAM protein"/>
    <property type="match status" value="1"/>
</dbReference>
<accession>A0A1G6GRH3</accession>
<dbReference type="InterPro" id="IPR013785">
    <property type="entry name" value="Aldolase_TIM"/>
</dbReference>
<dbReference type="Proteomes" id="UP000242317">
    <property type="component" value="Unassembled WGS sequence"/>
</dbReference>
<keyword evidence="6 14" id="KW-0004">4Fe-4S</keyword>
<feature type="binding site" evidence="14">
    <location>
        <position position="125"/>
    </location>
    <ligand>
        <name>[4Fe-4S] cluster</name>
        <dbReference type="ChEBI" id="CHEBI:49883"/>
        <note>4Fe-4S-S-AdoMet</note>
    </ligand>
</feature>
<evidence type="ECO:0000256" key="8">
    <source>
        <dbReference type="ARBA" id="ARBA00022723"/>
    </source>
</evidence>
<keyword evidence="18" id="KW-1185">Reference proteome</keyword>
<proteinExistence type="inferred from homology"/>
<gene>
    <name evidence="17" type="ORF">SAMN05421749_101323</name>
</gene>
<evidence type="ECO:0000256" key="4">
    <source>
        <dbReference type="ARBA" id="ARBA00008703"/>
    </source>
</evidence>
<sequence>MINYLYQEKNWQSQLNDLISDPEELLALLKLTTHDLKSEQLLSQHAHQQFKLRVPRQFVAKMQVGNAYDPLFLQVFPHHLEMQDMEKQIQAGFSADPLGELEANTLPGMLHKYKSRILMTITGACAIHCRYCFRRHFPYQENLPKSRDWFAIEHYIRDHPEINEIILSGGDPLTVSNDKLAQWINRFEQLPQIKTLRIHSRVPVVIPQRIDDDLLRILATTRLKVILVVHSNHANELDIDFDVAMRKLCNINVTLFNQSVLLSEINDNFYILKALSYRLFDARVLPYYLHVLDKVQGASHFLITDATAQTIYQALLKELPGYLVPKLVRETSGELHKTPLNVF</sequence>
<dbReference type="GO" id="GO:0046872">
    <property type="term" value="F:metal ion binding"/>
    <property type="evidence" value="ECO:0007669"/>
    <property type="project" value="UniProtKB-KW"/>
</dbReference>
<evidence type="ECO:0000256" key="3">
    <source>
        <dbReference type="ARBA" id="ARBA00001966"/>
    </source>
</evidence>
<organism evidence="17 18">
    <name type="scientific">Acinetobacter marinus</name>
    <dbReference type="NCBI Taxonomy" id="281375"/>
    <lineage>
        <taxon>Bacteria</taxon>
        <taxon>Pseudomonadati</taxon>
        <taxon>Pseudomonadota</taxon>
        <taxon>Gammaproteobacteria</taxon>
        <taxon>Moraxellales</taxon>
        <taxon>Moraxellaceae</taxon>
        <taxon>Acinetobacter</taxon>
    </lineage>
</organism>
<protein>
    <recommendedName>
        <fullName evidence="5">L-lysine 2,3-aminomutase</fullName>
    </recommendedName>
    <alternativeName>
        <fullName evidence="13">EF-P post-translational modification enzyme B</fullName>
    </alternativeName>
</protein>
<evidence type="ECO:0000256" key="13">
    <source>
        <dbReference type="ARBA" id="ARBA00030756"/>
    </source>
</evidence>
<comment type="catalytic activity">
    <reaction evidence="1">
        <text>L-lysine = D-beta-lysine</text>
        <dbReference type="Rhea" id="RHEA:44148"/>
        <dbReference type="ChEBI" id="CHEBI:32551"/>
        <dbReference type="ChEBI" id="CHEBI:84138"/>
    </reaction>
</comment>
<keyword evidence="10" id="KW-0408">Iron</keyword>
<evidence type="ECO:0000256" key="7">
    <source>
        <dbReference type="ARBA" id="ARBA00022691"/>
    </source>
</evidence>
<evidence type="ECO:0000256" key="2">
    <source>
        <dbReference type="ARBA" id="ARBA00001933"/>
    </source>
</evidence>
<dbReference type="PANTHER" id="PTHR30538:SF1">
    <property type="entry name" value="L-LYSINE 2,3-AMINOMUTASE"/>
    <property type="match status" value="1"/>
</dbReference>
<dbReference type="InterPro" id="IPR022462">
    <property type="entry name" value="EpmB"/>
</dbReference>
<evidence type="ECO:0000256" key="15">
    <source>
        <dbReference type="PIRSR" id="PIRSR603739-50"/>
    </source>
</evidence>
<dbReference type="OrthoDB" id="9770937at2"/>
<dbReference type="SFLD" id="SFLDS00029">
    <property type="entry name" value="Radical_SAM"/>
    <property type="match status" value="1"/>
</dbReference>
<keyword evidence="12" id="KW-0413">Isomerase</keyword>
<dbReference type="SFLD" id="SFLDF00314">
    <property type="entry name" value="L-lysine_2_3-aminomutase_(yjeK"/>
    <property type="match status" value="1"/>
</dbReference>
<feature type="modified residue" description="N6-(pyridoxal phosphate)lysine" evidence="15">
    <location>
        <position position="337"/>
    </location>
</feature>
<reference evidence="18" key="1">
    <citation type="submission" date="2016-09" db="EMBL/GenBank/DDBJ databases">
        <authorList>
            <person name="Varghese N."/>
            <person name="Submissions S."/>
        </authorList>
    </citation>
    <scope>NUCLEOTIDE SEQUENCE [LARGE SCALE GENOMIC DNA]</scope>
    <source>
        <strain evidence="18">ANC 3699</strain>
    </source>
</reference>
<comment type="cofactor">
    <cofactor evidence="2 15">
        <name>pyridoxal 5'-phosphate</name>
        <dbReference type="ChEBI" id="CHEBI:597326"/>
    </cofactor>
</comment>
<keyword evidence="7" id="KW-0949">S-adenosyl-L-methionine</keyword>
<evidence type="ECO:0000256" key="12">
    <source>
        <dbReference type="ARBA" id="ARBA00023235"/>
    </source>
</evidence>
<dbReference type="InterPro" id="IPR058240">
    <property type="entry name" value="rSAM_sf"/>
</dbReference>
<dbReference type="InterPro" id="IPR007197">
    <property type="entry name" value="rSAM"/>
</dbReference>
<evidence type="ECO:0000256" key="6">
    <source>
        <dbReference type="ARBA" id="ARBA00022485"/>
    </source>
</evidence>
<dbReference type="GO" id="GO:0016853">
    <property type="term" value="F:isomerase activity"/>
    <property type="evidence" value="ECO:0007669"/>
    <property type="project" value="UniProtKB-KW"/>
</dbReference>
<dbReference type="SFLD" id="SFLDG01070">
    <property type="entry name" value="PLP-dependent"/>
    <property type="match status" value="1"/>
</dbReference>
<dbReference type="InterPro" id="IPR003739">
    <property type="entry name" value="Lys_aminomutase/Glu_NH3_mut"/>
</dbReference>
<evidence type="ECO:0000256" key="10">
    <source>
        <dbReference type="ARBA" id="ARBA00023004"/>
    </source>
</evidence>
<feature type="binding site" evidence="14">
    <location>
        <position position="132"/>
    </location>
    <ligand>
        <name>[4Fe-4S] cluster</name>
        <dbReference type="ChEBI" id="CHEBI:49883"/>
        <note>4Fe-4S-S-AdoMet</note>
    </ligand>
</feature>